<feature type="transmembrane region" description="Helical" evidence="8">
    <location>
        <begin position="170"/>
        <end position="194"/>
    </location>
</feature>
<dbReference type="Pfam" id="PF07690">
    <property type="entry name" value="MFS_1"/>
    <property type="match status" value="1"/>
</dbReference>
<evidence type="ECO:0000313" key="11">
    <source>
        <dbReference type="Proteomes" id="UP001501509"/>
    </source>
</evidence>
<dbReference type="RefSeq" id="WP_344538235.1">
    <property type="nucleotide sequence ID" value="NZ_BAAATD010000001.1"/>
</dbReference>
<sequence>MSLTASPEAGARAGARQWAGLAVLALPVLLLALDNSVLFLAAPHLGADLRPSGTQLLWIMDVYGFMVAGFMITMGTLGDRIGRRRLLLTGAAAFGAASVLAAYAANPEMMIAARVLLGVTGATLGPSALALIGTMFTDPRQRAMAFGIFTACFMGGAALGPVVGGVLLESFWWGSVFLLGVPVMLLLLVAGSVLLPEYRDTAAGRVDLVSVALSLATIMPVIYGLKELADEPARPVPYAAVVAGVAFGLWFVRRQRSLETPLLDMALFKGRGFTAALAILLLTGVVQSGLYLFVSQYLQLVEGMAPLKAGLWLVPPTVALGAGSVLAPLAARRFRPSHVLGAGLGLAGAGLLVLAAADGLGLLMTGLVIGYFGTAPVGVFVFDLIVGAAPVEKAGSASAVAQTAGEFGIALGVATLGSLGTAVYGSRIDVPGQVPPGSRETAADSLSGAVETAAGLPAAVAADLLRAAHAAFGDALTAVSLASAILVITLSAVSLSVLRSVRLGGENASTDAGAEEPASGTRREEVTAGGA</sequence>
<keyword evidence="5 8" id="KW-1133">Transmembrane helix</keyword>
<dbReference type="InterPro" id="IPR011701">
    <property type="entry name" value="MFS"/>
</dbReference>
<dbReference type="CDD" id="cd17321">
    <property type="entry name" value="MFS_MMR_MDR_like"/>
    <property type="match status" value="1"/>
</dbReference>
<feature type="region of interest" description="Disordered" evidence="7">
    <location>
        <begin position="507"/>
        <end position="531"/>
    </location>
</feature>
<feature type="transmembrane region" description="Helical" evidence="8">
    <location>
        <begin position="86"/>
        <end position="105"/>
    </location>
</feature>
<feature type="transmembrane region" description="Helical" evidence="8">
    <location>
        <begin position="235"/>
        <end position="252"/>
    </location>
</feature>
<dbReference type="InterPro" id="IPR001958">
    <property type="entry name" value="Tet-R_TetA/multi-R_MdtG-like"/>
</dbReference>
<feature type="compositionally biased region" description="Basic and acidic residues" evidence="7">
    <location>
        <begin position="521"/>
        <end position="531"/>
    </location>
</feature>
<gene>
    <name evidence="10" type="ORF">GCM10010411_11070</name>
</gene>
<dbReference type="PANTHER" id="PTHR42718">
    <property type="entry name" value="MAJOR FACILITATOR SUPERFAMILY MULTIDRUG TRANSPORTER MFSC"/>
    <property type="match status" value="1"/>
</dbReference>
<feature type="domain" description="Major facilitator superfamily (MFS) profile" evidence="9">
    <location>
        <begin position="20"/>
        <end position="501"/>
    </location>
</feature>
<proteinExistence type="predicted"/>
<feature type="transmembrane region" description="Helical" evidence="8">
    <location>
        <begin position="144"/>
        <end position="164"/>
    </location>
</feature>
<dbReference type="PRINTS" id="PR01035">
    <property type="entry name" value="TCRTETA"/>
</dbReference>
<comment type="subcellular location">
    <subcellularLocation>
        <location evidence="1">Cell membrane</location>
        <topology evidence="1">Multi-pass membrane protein</topology>
    </subcellularLocation>
</comment>
<dbReference type="InterPro" id="IPR020846">
    <property type="entry name" value="MFS_dom"/>
</dbReference>
<feature type="transmembrane region" description="Helical" evidence="8">
    <location>
        <begin position="309"/>
        <end position="331"/>
    </location>
</feature>
<dbReference type="InterPro" id="IPR036259">
    <property type="entry name" value="MFS_trans_sf"/>
</dbReference>
<feature type="transmembrane region" description="Helical" evidence="8">
    <location>
        <begin position="21"/>
        <end position="43"/>
    </location>
</feature>
<dbReference type="Gene3D" id="1.20.1250.20">
    <property type="entry name" value="MFS general substrate transporter like domains"/>
    <property type="match status" value="1"/>
</dbReference>
<dbReference type="Proteomes" id="UP001501509">
    <property type="component" value="Unassembled WGS sequence"/>
</dbReference>
<dbReference type="SUPFAM" id="SSF103473">
    <property type="entry name" value="MFS general substrate transporter"/>
    <property type="match status" value="1"/>
</dbReference>
<evidence type="ECO:0000256" key="8">
    <source>
        <dbReference type="SAM" id="Phobius"/>
    </source>
</evidence>
<evidence type="ECO:0000256" key="5">
    <source>
        <dbReference type="ARBA" id="ARBA00022989"/>
    </source>
</evidence>
<evidence type="ECO:0000256" key="3">
    <source>
        <dbReference type="ARBA" id="ARBA00022475"/>
    </source>
</evidence>
<feature type="transmembrane region" description="Helical" evidence="8">
    <location>
        <begin position="111"/>
        <end position="132"/>
    </location>
</feature>
<feature type="transmembrane region" description="Helical" evidence="8">
    <location>
        <begin position="206"/>
        <end position="223"/>
    </location>
</feature>
<dbReference type="PROSITE" id="PS50850">
    <property type="entry name" value="MFS"/>
    <property type="match status" value="1"/>
</dbReference>
<feature type="transmembrane region" description="Helical" evidence="8">
    <location>
        <begin position="338"/>
        <end position="357"/>
    </location>
</feature>
<keyword evidence="6 8" id="KW-0472">Membrane</keyword>
<organism evidence="10 11">
    <name type="scientific">Actinomadura fulvescens</name>
    <dbReference type="NCBI Taxonomy" id="46160"/>
    <lineage>
        <taxon>Bacteria</taxon>
        <taxon>Bacillati</taxon>
        <taxon>Actinomycetota</taxon>
        <taxon>Actinomycetes</taxon>
        <taxon>Streptosporangiales</taxon>
        <taxon>Thermomonosporaceae</taxon>
        <taxon>Actinomadura</taxon>
    </lineage>
</organism>
<dbReference type="PANTHER" id="PTHR42718:SF47">
    <property type="entry name" value="METHYL VIOLOGEN RESISTANCE PROTEIN SMVA"/>
    <property type="match status" value="1"/>
</dbReference>
<evidence type="ECO:0000259" key="9">
    <source>
        <dbReference type="PROSITE" id="PS50850"/>
    </source>
</evidence>
<name>A0ABN3PDC9_9ACTN</name>
<evidence type="ECO:0000256" key="2">
    <source>
        <dbReference type="ARBA" id="ARBA00022448"/>
    </source>
</evidence>
<evidence type="ECO:0000256" key="7">
    <source>
        <dbReference type="SAM" id="MobiDB-lite"/>
    </source>
</evidence>
<comment type="caution">
    <text evidence="10">The sequence shown here is derived from an EMBL/GenBank/DDBJ whole genome shotgun (WGS) entry which is preliminary data.</text>
</comment>
<evidence type="ECO:0000313" key="10">
    <source>
        <dbReference type="EMBL" id="GAA2580304.1"/>
    </source>
</evidence>
<keyword evidence="4 8" id="KW-0812">Transmembrane</keyword>
<reference evidence="10 11" key="1">
    <citation type="journal article" date="2019" name="Int. J. Syst. Evol. Microbiol.">
        <title>The Global Catalogue of Microorganisms (GCM) 10K type strain sequencing project: providing services to taxonomists for standard genome sequencing and annotation.</title>
        <authorList>
            <consortium name="The Broad Institute Genomics Platform"/>
            <consortium name="The Broad Institute Genome Sequencing Center for Infectious Disease"/>
            <person name="Wu L."/>
            <person name="Ma J."/>
        </authorList>
    </citation>
    <scope>NUCLEOTIDE SEQUENCE [LARGE SCALE GENOMIC DNA]</scope>
    <source>
        <strain evidence="10 11">JCM 6833</strain>
    </source>
</reference>
<evidence type="ECO:0000256" key="6">
    <source>
        <dbReference type="ARBA" id="ARBA00023136"/>
    </source>
</evidence>
<keyword evidence="11" id="KW-1185">Reference proteome</keyword>
<evidence type="ECO:0000256" key="1">
    <source>
        <dbReference type="ARBA" id="ARBA00004651"/>
    </source>
</evidence>
<feature type="transmembrane region" description="Helical" evidence="8">
    <location>
        <begin position="363"/>
        <end position="386"/>
    </location>
</feature>
<dbReference type="EMBL" id="BAAATD010000001">
    <property type="protein sequence ID" value="GAA2580304.1"/>
    <property type="molecule type" value="Genomic_DNA"/>
</dbReference>
<feature type="transmembrane region" description="Helical" evidence="8">
    <location>
        <begin position="273"/>
        <end position="294"/>
    </location>
</feature>
<feature type="transmembrane region" description="Helical" evidence="8">
    <location>
        <begin position="55"/>
        <end position="74"/>
    </location>
</feature>
<keyword evidence="2" id="KW-0813">Transport</keyword>
<evidence type="ECO:0000256" key="4">
    <source>
        <dbReference type="ARBA" id="ARBA00022692"/>
    </source>
</evidence>
<keyword evidence="3" id="KW-1003">Cell membrane</keyword>
<protein>
    <submittedName>
        <fullName evidence="10">MFS transporter</fullName>
    </submittedName>
</protein>
<feature type="transmembrane region" description="Helical" evidence="8">
    <location>
        <begin position="475"/>
        <end position="498"/>
    </location>
</feature>
<feature type="transmembrane region" description="Helical" evidence="8">
    <location>
        <begin position="407"/>
        <end position="426"/>
    </location>
</feature>
<accession>A0ABN3PDC9</accession>